<gene>
    <name evidence="1" type="ORF">I79_008334</name>
</gene>
<name>G3HCW6_CRIGR</name>
<dbReference type="Proteomes" id="UP000001075">
    <property type="component" value="Unassembled WGS sequence"/>
</dbReference>
<proteinExistence type="predicted"/>
<dbReference type="EMBL" id="JH000286">
    <property type="protein sequence ID" value="EGW00602.1"/>
    <property type="molecule type" value="Genomic_DNA"/>
</dbReference>
<accession>G3HCW6</accession>
<reference evidence="2" key="1">
    <citation type="journal article" date="2011" name="Nat. Biotechnol.">
        <title>The genomic sequence of the Chinese hamster ovary (CHO)-K1 cell line.</title>
        <authorList>
            <person name="Xu X."/>
            <person name="Nagarajan H."/>
            <person name="Lewis N.E."/>
            <person name="Pan S."/>
            <person name="Cai Z."/>
            <person name="Liu X."/>
            <person name="Chen W."/>
            <person name="Xie M."/>
            <person name="Wang W."/>
            <person name="Hammond S."/>
            <person name="Andersen M.R."/>
            <person name="Neff N."/>
            <person name="Passarelli B."/>
            <person name="Koh W."/>
            <person name="Fan H.C."/>
            <person name="Wang J."/>
            <person name="Gui Y."/>
            <person name="Lee K.H."/>
            <person name="Betenbaugh M.J."/>
            <person name="Quake S.R."/>
            <person name="Famili I."/>
            <person name="Palsson B.O."/>
            <person name="Wang J."/>
        </authorList>
    </citation>
    <scope>NUCLEOTIDE SEQUENCE [LARGE SCALE GENOMIC DNA]</scope>
    <source>
        <strain evidence="2">CHO K1 cell line</strain>
    </source>
</reference>
<organism evidence="1 2">
    <name type="scientific">Cricetulus griseus</name>
    <name type="common">Chinese hamster</name>
    <name type="synonym">Cricetulus barabensis griseus</name>
    <dbReference type="NCBI Taxonomy" id="10029"/>
    <lineage>
        <taxon>Eukaryota</taxon>
        <taxon>Metazoa</taxon>
        <taxon>Chordata</taxon>
        <taxon>Craniata</taxon>
        <taxon>Vertebrata</taxon>
        <taxon>Euteleostomi</taxon>
        <taxon>Mammalia</taxon>
        <taxon>Eutheria</taxon>
        <taxon>Euarchontoglires</taxon>
        <taxon>Glires</taxon>
        <taxon>Rodentia</taxon>
        <taxon>Myomorpha</taxon>
        <taxon>Muroidea</taxon>
        <taxon>Cricetidae</taxon>
        <taxon>Cricetinae</taxon>
        <taxon>Cricetulus</taxon>
    </lineage>
</organism>
<dbReference type="AlphaFoldDB" id="G3HCW6"/>
<dbReference type="InParanoid" id="G3HCW6"/>
<evidence type="ECO:0000313" key="1">
    <source>
        <dbReference type="EMBL" id="EGW00602.1"/>
    </source>
</evidence>
<sequence>MVGAWNRLYQLGWPCPLPGWTLPHPLLKHPYTKYEGRPHSALLPLSPFCAQLYFSQ</sequence>
<protein>
    <submittedName>
        <fullName evidence="1">Uncharacterized protein</fullName>
    </submittedName>
</protein>
<evidence type="ECO:0000313" key="2">
    <source>
        <dbReference type="Proteomes" id="UP000001075"/>
    </source>
</evidence>